<keyword evidence="3" id="KW-1185">Reference proteome</keyword>
<protein>
    <recommendedName>
        <fullName evidence="1">DUF7167 domain-containing protein</fullName>
    </recommendedName>
</protein>
<dbReference type="Pfam" id="PF23768">
    <property type="entry name" value="DUF7167"/>
    <property type="match status" value="1"/>
</dbReference>
<evidence type="ECO:0000313" key="2">
    <source>
        <dbReference type="EMBL" id="MDQ0174461.1"/>
    </source>
</evidence>
<comment type="caution">
    <text evidence="2">The sequence shown here is derived from an EMBL/GenBank/DDBJ whole genome shotgun (WGS) entry which is preliminary data.</text>
</comment>
<dbReference type="InterPro" id="IPR055591">
    <property type="entry name" value="DUF7167"/>
</dbReference>
<feature type="domain" description="DUF7167" evidence="1">
    <location>
        <begin position="4"/>
        <end position="52"/>
    </location>
</feature>
<reference evidence="2 3" key="1">
    <citation type="submission" date="2023-07" db="EMBL/GenBank/DDBJ databases">
        <title>Genomic Encyclopedia of Type Strains, Phase IV (KMG-IV): sequencing the most valuable type-strain genomes for metagenomic binning, comparative biology and taxonomic classification.</title>
        <authorList>
            <person name="Goeker M."/>
        </authorList>
    </citation>
    <scope>NUCLEOTIDE SEQUENCE [LARGE SCALE GENOMIC DNA]</scope>
    <source>
        <strain evidence="2 3">DSM 23837</strain>
    </source>
</reference>
<dbReference type="Proteomes" id="UP001223586">
    <property type="component" value="Unassembled WGS sequence"/>
</dbReference>
<sequence>MKTYKFFLHTGFAGCTQEEIVELPSDLSEEEVEEEFKDWVWNLLDGHYEELERREP</sequence>
<proteinExistence type="predicted"/>
<organism evidence="2 3">
    <name type="scientific">Bacillus chungangensis</name>
    <dbReference type="NCBI Taxonomy" id="587633"/>
    <lineage>
        <taxon>Bacteria</taxon>
        <taxon>Bacillati</taxon>
        <taxon>Bacillota</taxon>
        <taxon>Bacilli</taxon>
        <taxon>Bacillales</taxon>
        <taxon>Bacillaceae</taxon>
        <taxon>Bacillus</taxon>
    </lineage>
</organism>
<evidence type="ECO:0000313" key="3">
    <source>
        <dbReference type="Proteomes" id="UP001223586"/>
    </source>
</evidence>
<name>A0ABT9WMH9_9BACI</name>
<gene>
    <name evidence="2" type="ORF">J2S08_000292</name>
</gene>
<evidence type="ECO:0000259" key="1">
    <source>
        <dbReference type="Pfam" id="PF23768"/>
    </source>
</evidence>
<dbReference type="RefSeq" id="WP_307225936.1">
    <property type="nucleotide sequence ID" value="NZ_JAUSTT010000001.1"/>
</dbReference>
<dbReference type="EMBL" id="JAUSTT010000001">
    <property type="protein sequence ID" value="MDQ0174461.1"/>
    <property type="molecule type" value="Genomic_DNA"/>
</dbReference>
<accession>A0ABT9WMH9</accession>